<evidence type="ECO:0000313" key="13">
    <source>
        <dbReference type="Proteomes" id="UP000261640"/>
    </source>
</evidence>
<dbReference type="InParanoid" id="A0A3Q3LH03"/>
<comment type="subcellular location">
    <subcellularLocation>
        <location evidence="1">Cell membrane</location>
        <topology evidence="1">Multi-pass membrane protein</topology>
    </subcellularLocation>
</comment>
<feature type="transmembrane region" description="Helical" evidence="10">
    <location>
        <begin position="78"/>
        <end position="105"/>
    </location>
</feature>
<reference evidence="12" key="1">
    <citation type="submission" date="2025-08" db="UniProtKB">
        <authorList>
            <consortium name="Ensembl"/>
        </authorList>
    </citation>
    <scope>IDENTIFICATION</scope>
</reference>
<keyword evidence="6 10" id="KW-0472">Membrane</keyword>
<evidence type="ECO:0000256" key="5">
    <source>
        <dbReference type="ARBA" id="ARBA00023040"/>
    </source>
</evidence>
<dbReference type="SUPFAM" id="SSF81321">
    <property type="entry name" value="Family A G protein-coupled receptor-like"/>
    <property type="match status" value="1"/>
</dbReference>
<dbReference type="PRINTS" id="PR00237">
    <property type="entry name" value="GPCRRHODOPSN"/>
</dbReference>
<dbReference type="Gene3D" id="1.20.1070.10">
    <property type="entry name" value="Rhodopsin 7-helix transmembrane proteins"/>
    <property type="match status" value="1"/>
</dbReference>
<dbReference type="InterPro" id="IPR017452">
    <property type="entry name" value="GPCR_Rhodpsn_7TM"/>
</dbReference>
<evidence type="ECO:0000256" key="1">
    <source>
        <dbReference type="ARBA" id="ARBA00004651"/>
    </source>
</evidence>
<dbReference type="PROSITE" id="PS00237">
    <property type="entry name" value="G_PROTEIN_RECEP_F1_1"/>
    <property type="match status" value="1"/>
</dbReference>
<keyword evidence="7 9" id="KW-0675">Receptor</keyword>
<dbReference type="Pfam" id="PF00001">
    <property type="entry name" value="7tm_1"/>
    <property type="match status" value="1"/>
</dbReference>
<reference evidence="12" key="2">
    <citation type="submission" date="2025-09" db="UniProtKB">
        <authorList>
            <consortium name="Ensembl"/>
        </authorList>
    </citation>
    <scope>IDENTIFICATION</scope>
</reference>
<protein>
    <recommendedName>
        <fullName evidence="11">G-protein coupled receptors family 1 profile domain-containing protein</fullName>
    </recommendedName>
</protein>
<keyword evidence="5 9" id="KW-0297">G-protein coupled receptor</keyword>
<dbReference type="InterPro" id="IPR000276">
    <property type="entry name" value="GPCR_Rhodpsn"/>
</dbReference>
<evidence type="ECO:0000313" key="12">
    <source>
        <dbReference type="Ensembl" id="ENSMAMP00000008694.2"/>
    </source>
</evidence>
<evidence type="ECO:0000256" key="6">
    <source>
        <dbReference type="ARBA" id="ARBA00023136"/>
    </source>
</evidence>
<feature type="transmembrane region" description="Helical" evidence="10">
    <location>
        <begin position="196"/>
        <end position="218"/>
    </location>
</feature>
<keyword evidence="2" id="KW-1003">Cell membrane</keyword>
<evidence type="ECO:0000256" key="7">
    <source>
        <dbReference type="ARBA" id="ARBA00023170"/>
    </source>
</evidence>
<name>A0A3Q3LH03_9TELE</name>
<keyword evidence="4 10" id="KW-1133">Transmembrane helix</keyword>
<comment type="similarity">
    <text evidence="9">Belongs to the G-protein coupled receptor 1 family.</text>
</comment>
<organism evidence="12 13">
    <name type="scientific">Mastacembelus armatus</name>
    <name type="common">zig-zag eel</name>
    <dbReference type="NCBI Taxonomy" id="205130"/>
    <lineage>
        <taxon>Eukaryota</taxon>
        <taxon>Metazoa</taxon>
        <taxon>Chordata</taxon>
        <taxon>Craniata</taxon>
        <taxon>Vertebrata</taxon>
        <taxon>Euteleostomi</taxon>
        <taxon>Actinopterygii</taxon>
        <taxon>Neopterygii</taxon>
        <taxon>Teleostei</taxon>
        <taxon>Neoteleostei</taxon>
        <taxon>Acanthomorphata</taxon>
        <taxon>Anabantaria</taxon>
        <taxon>Synbranchiformes</taxon>
        <taxon>Mastacembelidae</taxon>
        <taxon>Mastacembelus</taxon>
    </lineage>
</organism>
<dbReference type="Proteomes" id="UP000261640">
    <property type="component" value="Unplaced"/>
</dbReference>
<keyword evidence="3 9" id="KW-0812">Transmembrane</keyword>
<dbReference type="PROSITE" id="PS50262">
    <property type="entry name" value="G_PROTEIN_RECEP_F1_2"/>
    <property type="match status" value="1"/>
</dbReference>
<sequence length="371" mass="41940">SNRGNRIKLEAELPMTSTRTDAADARAPRGRNWYAMKLTYLNCKTHKMEMSFNGTSITNIPLCFETDLFYALTSSRSILCMLLNIFFGSLSVVTVCGNLLVIISITYFKQLHTPTNSLVLSLAVTDLLVGVLVFPLTIKFSTSSCYYHYNLFCKVRASFDVSLCTSSILNLCCISIDRYHAVCQPLTYRTKINDHVIVTMILVNWSVAVLVGISLLIARLHQIICIKPCLTFVVVANIMGLLFAFYLPMIVMLCIYLKILLVALRQARSIQNTKSRATVSKMERKATKTLAIVMGVFLMCWFPYFLCTTIRAFSKVTVPDVWLEALGWVALSNSTINPFIYAFFYSWFRSAFRMIMSGKIIQGDFTNSKLL</sequence>
<dbReference type="GO" id="GO:0001594">
    <property type="term" value="F:trace-amine receptor activity"/>
    <property type="evidence" value="ECO:0007669"/>
    <property type="project" value="TreeGrafter"/>
</dbReference>
<dbReference type="FunFam" id="1.20.1070.10:FF:000279">
    <property type="entry name" value="Trace amine-associated receptor 16f"/>
    <property type="match status" value="1"/>
</dbReference>
<dbReference type="GO" id="GO:0005886">
    <property type="term" value="C:plasma membrane"/>
    <property type="evidence" value="ECO:0007669"/>
    <property type="project" value="UniProtKB-SubCell"/>
</dbReference>
<evidence type="ECO:0000256" key="2">
    <source>
        <dbReference type="ARBA" id="ARBA00022475"/>
    </source>
</evidence>
<dbReference type="PANTHER" id="PTHR24249">
    <property type="entry name" value="HISTAMINE RECEPTOR-RELATED G-PROTEIN COUPLED RECEPTOR"/>
    <property type="match status" value="1"/>
</dbReference>
<evidence type="ECO:0000259" key="11">
    <source>
        <dbReference type="PROSITE" id="PS50262"/>
    </source>
</evidence>
<keyword evidence="8 9" id="KW-0807">Transducer</keyword>
<dbReference type="Ensembl" id="ENSMAMT00000008919.2">
    <property type="protein sequence ID" value="ENSMAMP00000008694.2"/>
    <property type="gene ID" value="ENSMAMG00000005878.2"/>
</dbReference>
<feature type="domain" description="G-protein coupled receptors family 1 profile" evidence="11">
    <location>
        <begin position="97"/>
        <end position="341"/>
    </location>
</feature>
<dbReference type="SMART" id="SM01381">
    <property type="entry name" value="7TM_GPCR_Srsx"/>
    <property type="match status" value="1"/>
</dbReference>
<dbReference type="AlphaFoldDB" id="A0A3Q3LH03"/>
<dbReference type="PANTHER" id="PTHR24249:SF415">
    <property type="entry name" value="TRACE AMINE-ASSOCIATED RECEPTOR 1"/>
    <property type="match status" value="1"/>
</dbReference>
<evidence type="ECO:0000256" key="9">
    <source>
        <dbReference type="RuleBase" id="RU000688"/>
    </source>
</evidence>
<feature type="transmembrane region" description="Helical" evidence="10">
    <location>
        <begin position="325"/>
        <end position="348"/>
    </location>
</feature>
<dbReference type="InterPro" id="IPR050569">
    <property type="entry name" value="TAAR"/>
</dbReference>
<feature type="transmembrane region" description="Helical" evidence="10">
    <location>
        <begin position="290"/>
        <end position="313"/>
    </location>
</feature>
<dbReference type="FunCoup" id="A0A3Q3LH03">
    <property type="interactions" value="25"/>
</dbReference>
<evidence type="ECO:0000256" key="8">
    <source>
        <dbReference type="ARBA" id="ARBA00023224"/>
    </source>
</evidence>
<keyword evidence="13" id="KW-1185">Reference proteome</keyword>
<proteinExistence type="inferred from homology"/>
<evidence type="ECO:0000256" key="4">
    <source>
        <dbReference type="ARBA" id="ARBA00022989"/>
    </source>
</evidence>
<feature type="transmembrane region" description="Helical" evidence="10">
    <location>
        <begin position="238"/>
        <end position="264"/>
    </location>
</feature>
<dbReference type="CDD" id="cd15314">
    <property type="entry name" value="7tmA_TAAR1"/>
    <property type="match status" value="1"/>
</dbReference>
<dbReference type="GeneTree" id="ENSGT00950000182934"/>
<evidence type="ECO:0000256" key="3">
    <source>
        <dbReference type="ARBA" id="ARBA00022692"/>
    </source>
</evidence>
<evidence type="ECO:0000256" key="10">
    <source>
        <dbReference type="SAM" id="Phobius"/>
    </source>
</evidence>
<dbReference type="STRING" id="205130.ENSMAMP00000008694"/>
<feature type="transmembrane region" description="Helical" evidence="10">
    <location>
        <begin position="117"/>
        <end position="138"/>
    </location>
</feature>
<accession>A0A3Q3LH03</accession>